<organism evidence="1 2">
    <name type="scientific">Myriangium duriaei CBS 260.36</name>
    <dbReference type="NCBI Taxonomy" id="1168546"/>
    <lineage>
        <taxon>Eukaryota</taxon>
        <taxon>Fungi</taxon>
        <taxon>Dikarya</taxon>
        <taxon>Ascomycota</taxon>
        <taxon>Pezizomycotina</taxon>
        <taxon>Dothideomycetes</taxon>
        <taxon>Dothideomycetidae</taxon>
        <taxon>Myriangiales</taxon>
        <taxon>Myriangiaceae</taxon>
        <taxon>Myriangium</taxon>
    </lineage>
</organism>
<accession>A0A9P4IXG1</accession>
<proteinExistence type="predicted"/>
<dbReference type="EMBL" id="ML996089">
    <property type="protein sequence ID" value="KAF2150624.1"/>
    <property type="molecule type" value="Genomic_DNA"/>
</dbReference>
<evidence type="ECO:0000313" key="1">
    <source>
        <dbReference type="EMBL" id="KAF2150624.1"/>
    </source>
</evidence>
<sequence length="272" mass="31167">MAFALFRHPHSQPDSTHLSTQCDAQIMTKGTRRSGIYIDECIQIHFDQTSNQSSVSLELSAANLRDGIKMVPTPLLEGTVNYTTWAPRLVQKLRQQQLVHCIDMRFAVAPPWTKTRGRVVFSDDAGGRALQLIWDHCGPAVRRSIRLPRDVDWPVNAYWLWQRLAKLYGPLQKWRLARHTKTNALLGQHNFVPWVMDLTEEAERFGLEEFIYKRAMVGPIPGHNLRSRPEKARSLILRYCSAGVMRRIAPSVLAAAPAHELYEYLVMQCQPE</sequence>
<gene>
    <name evidence="1" type="ORF">K461DRAFT_179238</name>
</gene>
<protein>
    <submittedName>
        <fullName evidence="1">Uncharacterized protein</fullName>
    </submittedName>
</protein>
<dbReference type="AlphaFoldDB" id="A0A9P4IXG1"/>
<comment type="caution">
    <text evidence="1">The sequence shown here is derived from an EMBL/GenBank/DDBJ whole genome shotgun (WGS) entry which is preliminary data.</text>
</comment>
<keyword evidence="2" id="KW-1185">Reference proteome</keyword>
<dbReference type="Proteomes" id="UP000799439">
    <property type="component" value="Unassembled WGS sequence"/>
</dbReference>
<reference evidence="1" key="1">
    <citation type="journal article" date="2020" name="Stud. Mycol.">
        <title>101 Dothideomycetes genomes: a test case for predicting lifestyles and emergence of pathogens.</title>
        <authorList>
            <person name="Haridas S."/>
            <person name="Albert R."/>
            <person name="Binder M."/>
            <person name="Bloem J."/>
            <person name="Labutti K."/>
            <person name="Salamov A."/>
            <person name="Andreopoulos B."/>
            <person name="Baker S."/>
            <person name="Barry K."/>
            <person name="Bills G."/>
            <person name="Bluhm B."/>
            <person name="Cannon C."/>
            <person name="Castanera R."/>
            <person name="Culley D."/>
            <person name="Daum C."/>
            <person name="Ezra D."/>
            <person name="Gonzalez J."/>
            <person name="Henrissat B."/>
            <person name="Kuo A."/>
            <person name="Liang C."/>
            <person name="Lipzen A."/>
            <person name="Lutzoni F."/>
            <person name="Magnuson J."/>
            <person name="Mondo S."/>
            <person name="Nolan M."/>
            <person name="Ohm R."/>
            <person name="Pangilinan J."/>
            <person name="Park H.-J."/>
            <person name="Ramirez L."/>
            <person name="Alfaro M."/>
            <person name="Sun H."/>
            <person name="Tritt A."/>
            <person name="Yoshinaga Y."/>
            <person name="Zwiers L.-H."/>
            <person name="Turgeon B."/>
            <person name="Goodwin S."/>
            <person name="Spatafora J."/>
            <person name="Crous P."/>
            <person name="Grigoriev I."/>
        </authorList>
    </citation>
    <scope>NUCLEOTIDE SEQUENCE</scope>
    <source>
        <strain evidence="1">CBS 260.36</strain>
    </source>
</reference>
<evidence type="ECO:0000313" key="2">
    <source>
        <dbReference type="Proteomes" id="UP000799439"/>
    </source>
</evidence>
<name>A0A9P4IXG1_9PEZI</name>